<dbReference type="RefSeq" id="WP_284370116.1">
    <property type="nucleotide sequence ID" value="NZ_BSNJ01000002.1"/>
</dbReference>
<comment type="caution">
    <text evidence="4">The sequence shown here is derived from an EMBL/GenBank/DDBJ whole genome shotgun (WGS) entry which is preliminary data.</text>
</comment>
<dbReference type="Pfam" id="PF13505">
    <property type="entry name" value="OMP_b-brl"/>
    <property type="match status" value="1"/>
</dbReference>
<accession>A0ABQ5UZ14</accession>
<evidence type="ECO:0000256" key="1">
    <source>
        <dbReference type="ARBA" id="ARBA00022729"/>
    </source>
</evidence>
<proteinExistence type="predicted"/>
<dbReference type="InterPro" id="IPR027385">
    <property type="entry name" value="Beta-barrel_OMP"/>
</dbReference>
<organism evidence="4 5">
    <name type="scientific">Algimonas porphyrae</name>
    <dbReference type="NCBI Taxonomy" id="1128113"/>
    <lineage>
        <taxon>Bacteria</taxon>
        <taxon>Pseudomonadati</taxon>
        <taxon>Pseudomonadota</taxon>
        <taxon>Alphaproteobacteria</taxon>
        <taxon>Maricaulales</taxon>
        <taxon>Robiginitomaculaceae</taxon>
        <taxon>Algimonas</taxon>
    </lineage>
</organism>
<sequence>MKFAKITAAAAAIAMIGGTAMAQDGQAYVGVGVDAVEFDSYNLSGKAGYNFNEFFGVEAQGGFGIIDQEETIAGVNAEAGVDYYLSGFLTGRIPASEQFELIGRVGYYFGEVEGSVGNISISEDIDGFAAGVGAQFNFGAGNLNGIRAEYTYLDVNTGTANLDADGDLWSLSFIRKF</sequence>
<reference evidence="4" key="2">
    <citation type="submission" date="2023-01" db="EMBL/GenBank/DDBJ databases">
        <title>Draft genome sequence of Algimonas porphyrae strain NBRC 108216.</title>
        <authorList>
            <person name="Sun Q."/>
            <person name="Mori K."/>
        </authorList>
    </citation>
    <scope>NUCLEOTIDE SEQUENCE</scope>
    <source>
        <strain evidence="4">NBRC 108216</strain>
    </source>
</reference>
<name>A0ABQ5UZ14_9PROT</name>
<dbReference type="EMBL" id="BSNJ01000002">
    <property type="protein sequence ID" value="GLQ19967.1"/>
    <property type="molecule type" value="Genomic_DNA"/>
</dbReference>
<dbReference type="InterPro" id="IPR011250">
    <property type="entry name" value="OMP/PagP_B-barrel"/>
</dbReference>
<reference evidence="4" key="1">
    <citation type="journal article" date="2014" name="Int. J. Syst. Evol. Microbiol.">
        <title>Complete genome of a new Firmicutes species belonging to the dominant human colonic microbiota ('Ruminococcus bicirculans') reveals two chromosomes and a selective capacity to utilize plant glucans.</title>
        <authorList>
            <consortium name="NISC Comparative Sequencing Program"/>
            <person name="Wegmann U."/>
            <person name="Louis P."/>
            <person name="Goesmann A."/>
            <person name="Henrissat B."/>
            <person name="Duncan S.H."/>
            <person name="Flint H.J."/>
        </authorList>
    </citation>
    <scope>NUCLEOTIDE SEQUENCE</scope>
    <source>
        <strain evidence="4">NBRC 108216</strain>
    </source>
</reference>
<evidence type="ECO:0000313" key="4">
    <source>
        <dbReference type="EMBL" id="GLQ19967.1"/>
    </source>
</evidence>
<dbReference type="Gene3D" id="2.40.160.20">
    <property type="match status" value="1"/>
</dbReference>
<protein>
    <recommendedName>
        <fullName evidence="3">Outer membrane protein beta-barrel domain-containing protein</fullName>
    </recommendedName>
</protein>
<feature type="domain" description="Outer membrane protein beta-barrel" evidence="3">
    <location>
        <begin position="9"/>
        <end position="177"/>
    </location>
</feature>
<feature type="signal peptide" evidence="2">
    <location>
        <begin position="1"/>
        <end position="22"/>
    </location>
</feature>
<feature type="chain" id="PRO_5046102376" description="Outer membrane protein beta-barrel domain-containing protein" evidence="2">
    <location>
        <begin position="23"/>
        <end position="177"/>
    </location>
</feature>
<evidence type="ECO:0000313" key="5">
    <source>
        <dbReference type="Proteomes" id="UP001161390"/>
    </source>
</evidence>
<dbReference type="SUPFAM" id="SSF56925">
    <property type="entry name" value="OMPA-like"/>
    <property type="match status" value="1"/>
</dbReference>
<gene>
    <name evidence="4" type="ORF">GCM10007854_09220</name>
</gene>
<dbReference type="Proteomes" id="UP001161390">
    <property type="component" value="Unassembled WGS sequence"/>
</dbReference>
<keyword evidence="5" id="KW-1185">Reference proteome</keyword>
<evidence type="ECO:0000256" key="2">
    <source>
        <dbReference type="SAM" id="SignalP"/>
    </source>
</evidence>
<evidence type="ECO:0000259" key="3">
    <source>
        <dbReference type="Pfam" id="PF13505"/>
    </source>
</evidence>
<keyword evidence="1 2" id="KW-0732">Signal</keyword>